<sequence length="116" mass="13690">MNKQHVALIDSMFAKFSVVYGHLWRTLFKSSEYLEFAKKEWLQALHPFQEPIIMEAVRTCSISRKHPPTIPEFVDCCKAISNRQFVVKKEVYQKANPKVVEFNLQKIKHILNMNPR</sequence>
<organism evidence="1 2">
    <name type="scientific">Legionella santicrucis</name>
    <dbReference type="NCBI Taxonomy" id="45074"/>
    <lineage>
        <taxon>Bacteria</taxon>
        <taxon>Pseudomonadati</taxon>
        <taxon>Pseudomonadota</taxon>
        <taxon>Gammaproteobacteria</taxon>
        <taxon>Legionellales</taxon>
        <taxon>Legionellaceae</taxon>
        <taxon>Legionella</taxon>
    </lineage>
</organism>
<evidence type="ECO:0000313" key="2">
    <source>
        <dbReference type="Proteomes" id="UP000054703"/>
    </source>
</evidence>
<gene>
    <name evidence="1" type="primary">lvrB</name>
    <name evidence="1" type="ORF">Lsan_3886</name>
</gene>
<comment type="caution">
    <text evidence="1">The sequence shown here is derived from an EMBL/GenBank/DDBJ whole genome shotgun (WGS) entry which is preliminary data.</text>
</comment>
<accession>A0A0W0YA44</accession>
<dbReference type="OrthoDB" id="5642546at2"/>
<evidence type="ECO:0000313" key="1">
    <source>
        <dbReference type="EMBL" id="KTD53476.1"/>
    </source>
</evidence>
<dbReference type="PATRIC" id="fig|45074.5.peg.4171"/>
<dbReference type="EMBL" id="LNYU01000091">
    <property type="protein sequence ID" value="KTD53476.1"/>
    <property type="molecule type" value="Genomic_DNA"/>
</dbReference>
<name>A0A0W0YA44_9GAMM</name>
<proteinExistence type="predicted"/>
<dbReference type="STRING" id="45074.Lsan_3886"/>
<dbReference type="Proteomes" id="UP000054703">
    <property type="component" value="Unassembled WGS sequence"/>
</dbReference>
<dbReference type="RefSeq" id="WP_058515770.1">
    <property type="nucleotide sequence ID" value="NZ_CAAAIH010000001.1"/>
</dbReference>
<reference evidence="1 2" key="1">
    <citation type="submission" date="2015-11" db="EMBL/GenBank/DDBJ databases">
        <title>Genomic analysis of 38 Legionella species identifies large and diverse effector repertoires.</title>
        <authorList>
            <person name="Burstein D."/>
            <person name="Amaro F."/>
            <person name="Zusman T."/>
            <person name="Lifshitz Z."/>
            <person name="Cohen O."/>
            <person name="Gilbert J.A."/>
            <person name="Pupko T."/>
            <person name="Shuman H.A."/>
            <person name="Segal G."/>
        </authorList>
    </citation>
    <scope>NUCLEOTIDE SEQUENCE [LARGE SCALE GENOMIC DNA]</scope>
    <source>
        <strain evidence="1 2">SC-63-C7</strain>
    </source>
</reference>
<protein>
    <submittedName>
        <fullName evidence="1">Legionella vir region protein</fullName>
    </submittedName>
</protein>
<keyword evidence="2" id="KW-1185">Reference proteome</keyword>
<dbReference type="AlphaFoldDB" id="A0A0W0YA44"/>